<feature type="domain" description="Amidohydrolase-related" evidence="2">
    <location>
        <begin position="60"/>
        <end position="339"/>
    </location>
</feature>
<evidence type="ECO:0000313" key="4">
    <source>
        <dbReference type="Proteomes" id="UP000564378"/>
    </source>
</evidence>
<gene>
    <name evidence="3" type="ORF">H6P80_13325</name>
</gene>
<dbReference type="Pfam" id="PF04909">
    <property type="entry name" value="Amidohydro_2"/>
    <property type="match status" value="1"/>
</dbReference>
<protein>
    <submittedName>
        <fullName evidence="3">Amidohydrolase</fullName>
    </submittedName>
</protein>
<dbReference type="GO" id="GO:0005829">
    <property type="term" value="C:cytosol"/>
    <property type="evidence" value="ECO:0007669"/>
    <property type="project" value="TreeGrafter"/>
</dbReference>
<name>A0A842I1P2_9SPHN</name>
<accession>A0A842I1P2</accession>
<dbReference type="SUPFAM" id="SSF51556">
    <property type="entry name" value="Metallo-dependent hydrolases"/>
    <property type="match status" value="1"/>
</dbReference>
<sequence>MTQDYKRIGTEEAFMTPLVVDLFKKGVEDGSISDPGFVGMYKLLFAPDTVKLPLLLDLEEGRIPEMDAAGIDMHVLAQTAPGLQIFDKDTAVGAMPDVNDYLVDVIARHPTRFAGLASIAPQDPEASAREIERARTKLDLGGVMINSHTHDEWLSDEKFWPILEAAEANDMPIYIHPQTPMTGLKAFTDYGIDLAFYGFAVEVSTHMLTIILSGALDRFPKLKFVLGHLGEGLPYWLYRFDYMQYSTDRPNLKMRPNPVKRELPNISDYIRRNIWITTSGMPAPEPIKFATKQMGEDHILYAMDYPYEMDREEVPMTEEGVPDAQKKKFWEDNARGLFHIDGPVGA</sequence>
<dbReference type="GO" id="GO:0016787">
    <property type="term" value="F:hydrolase activity"/>
    <property type="evidence" value="ECO:0007669"/>
    <property type="project" value="UniProtKB-KW"/>
</dbReference>
<dbReference type="RefSeq" id="WP_185801844.1">
    <property type="nucleotide sequence ID" value="NZ_JACJVJ010000002.1"/>
</dbReference>
<keyword evidence="1" id="KW-0456">Lyase</keyword>
<evidence type="ECO:0000313" key="3">
    <source>
        <dbReference type="EMBL" id="MBC2778599.1"/>
    </source>
</evidence>
<reference evidence="3 4" key="1">
    <citation type="submission" date="2020-08" db="EMBL/GenBank/DDBJ databases">
        <title>Draft genome sequence of Parasphingopyxis sp. GrpM-11.</title>
        <authorList>
            <person name="Oh J."/>
            <person name="Roh D.-H."/>
        </authorList>
    </citation>
    <scope>NUCLEOTIDE SEQUENCE [LARGE SCALE GENOMIC DNA]</scope>
    <source>
        <strain evidence="3 4">GrpM-11</strain>
    </source>
</reference>
<dbReference type="GO" id="GO:0019748">
    <property type="term" value="P:secondary metabolic process"/>
    <property type="evidence" value="ECO:0007669"/>
    <property type="project" value="TreeGrafter"/>
</dbReference>
<evidence type="ECO:0000259" key="2">
    <source>
        <dbReference type="Pfam" id="PF04909"/>
    </source>
</evidence>
<dbReference type="Gene3D" id="3.20.20.140">
    <property type="entry name" value="Metal-dependent hydrolases"/>
    <property type="match status" value="1"/>
</dbReference>
<dbReference type="GO" id="GO:0016831">
    <property type="term" value="F:carboxy-lyase activity"/>
    <property type="evidence" value="ECO:0007669"/>
    <property type="project" value="InterPro"/>
</dbReference>
<dbReference type="EMBL" id="JACJVJ010000002">
    <property type="protein sequence ID" value="MBC2778599.1"/>
    <property type="molecule type" value="Genomic_DNA"/>
</dbReference>
<dbReference type="InterPro" id="IPR006680">
    <property type="entry name" value="Amidohydro-rel"/>
</dbReference>
<keyword evidence="4" id="KW-1185">Reference proteome</keyword>
<evidence type="ECO:0000256" key="1">
    <source>
        <dbReference type="ARBA" id="ARBA00023239"/>
    </source>
</evidence>
<dbReference type="InterPro" id="IPR032466">
    <property type="entry name" value="Metal_Hydrolase"/>
</dbReference>
<comment type="caution">
    <text evidence="3">The sequence shown here is derived from an EMBL/GenBank/DDBJ whole genome shotgun (WGS) entry which is preliminary data.</text>
</comment>
<proteinExistence type="predicted"/>
<dbReference type="PANTHER" id="PTHR21240">
    <property type="entry name" value="2-AMINO-3-CARBOXYLMUCONATE-6-SEMIALDEHYDE DECARBOXYLASE"/>
    <property type="match status" value="1"/>
</dbReference>
<dbReference type="Proteomes" id="UP000564378">
    <property type="component" value="Unassembled WGS sequence"/>
</dbReference>
<dbReference type="InterPro" id="IPR032465">
    <property type="entry name" value="ACMSD"/>
</dbReference>
<dbReference type="AlphaFoldDB" id="A0A842I1P2"/>
<dbReference type="PANTHER" id="PTHR21240:SF30">
    <property type="entry name" value="AMIDOHYDROLASE-RELATED DOMAIN-CONTAINING PROTEIN-RELATED"/>
    <property type="match status" value="1"/>
</dbReference>
<keyword evidence="3" id="KW-0378">Hydrolase</keyword>
<organism evidence="3 4">
    <name type="scientific">Parasphingopyxis marina</name>
    <dbReference type="NCBI Taxonomy" id="2761622"/>
    <lineage>
        <taxon>Bacteria</taxon>
        <taxon>Pseudomonadati</taxon>
        <taxon>Pseudomonadota</taxon>
        <taxon>Alphaproteobacteria</taxon>
        <taxon>Sphingomonadales</taxon>
        <taxon>Sphingomonadaceae</taxon>
        <taxon>Parasphingopyxis</taxon>
    </lineage>
</organism>